<protein>
    <submittedName>
        <fullName evidence="2">Uncharacterized protein</fullName>
    </submittedName>
</protein>
<gene>
    <name evidence="2" type="ORF">FN846DRAFT_361391</name>
</gene>
<dbReference type="EMBL" id="VXIS01000029">
    <property type="protein sequence ID" value="KAA8912056.1"/>
    <property type="molecule type" value="Genomic_DNA"/>
</dbReference>
<evidence type="ECO:0000256" key="1">
    <source>
        <dbReference type="SAM" id="SignalP"/>
    </source>
</evidence>
<name>A0A5J5F5Y2_9PEZI</name>
<accession>A0A5J5F5Y2</accession>
<dbReference type="AlphaFoldDB" id="A0A5J5F5Y2"/>
<organism evidence="2 3">
    <name type="scientific">Sphaerosporella brunnea</name>
    <dbReference type="NCBI Taxonomy" id="1250544"/>
    <lineage>
        <taxon>Eukaryota</taxon>
        <taxon>Fungi</taxon>
        <taxon>Dikarya</taxon>
        <taxon>Ascomycota</taxon>
        <taxon>Pezizomycotina</taxon>
        <taxon>Pezizomycetes</taxon>
        <taxon>Pezizales</taxon>
        <taxon>Pyronemataceae</taxon>
        <taxon>Sphaerosporella</taxon>
    </lineage>
</organism>
<evidence type="ECO:0000313" key="3">
    <source>
        <dbReference type="Proteomes" id="UP000326924"/>
    </source>
</evidence>
<feature type="chain" id="PRO_5023869821" evidence="1">
    <location>
        <begin position="25"/>
        <end position="122"/>
    </location>
</feature>
<evidence type="ECO:0000313" key="2">
    <source>
        <dbReference type="EMBL" id="KAA8912056.1"/>
    </source>
</evidence>
<dbReference type="InParanoid" id="A0A5J5F5Y2"/>
<feature type="signal peptide" evidence="1">
    <location>
        <begin position="1"/>
        <end position="24"/>
    </location>
</feature>
<reference evidence="2 3" key="1">
    <citation type="submission" date="2019-09" db="EMBL/GenBank/DDBJ databases">
        <title>Draft genome of the ectomycorrhizal ascomycete Sphaerosporella brunnea.</title>
        <authorList>
            <consortium name="DOE Joint Genome Institute"/>
            <person name="Benucci G.M."/>
            <person name="Marozzi G."/>
            <person name="Antonielli L."/>
            <person name="Sanchez S."/>
            <person name="Marco P."/>
            <person name="Wang X."/>
            <person name="Falini L.B."/>
            <person name="Barry K."/>
            <person name="Haridas S."/>
            <person name="Lipzen A."/>
            <person name="Labutti K."/>
            <person name="Grigoriev I.V."/>
            <person name="Murat C."/>
            <person name="Martin F."/>
            <person name="Albertini E."/>
            <person name="Donnini D."/>
            <person name="Bonito G."/>
        </authorList>
    </citation>
    <scope>NUCLEOTIDE SEQUENCE [LARGE SCALE GENOMIC DNA]</scope>
    <source>
        <strain evidence="2 3">Sb_GMNB300</strain>
    </source>
</reference>
<keyword evidence="3" id="KW-1185">Reference proteome</keyword>
<sequence length="122" mass="13434">MQFFPMLTIAQWILVEAIVSTCVGRTISSTSDGHDKTQLLSERTELKAGLSITEYLTIGNVSYAATVTCFVTPEAPQATDLVYSGQLLIKVAAGKMCPGKYKTEIVCTLFHPLRFGHVLRHR</sequence>
<proteinExistence type="predicted"/>
<keyword evidence="1" id="KW-0732">Signal</keyword>
<dbReference type="Proteomes" id="UP000326924">
    <property type="component" value="Unassembled WGS sequence"/>
</dbReference>
<comment type="caution">
    <text evidence="2">The sequence shown here is derived from an EMBL/GenBank/DDBJ whole genome shotgun (WGS) entry which is preliminary data.</text>
</comment>